<accession>A0A9D0ZV57</accession>
<dbReference type="SUPFAM" id="SSF56801">
    <property type="entry name" value="Acetyl-CoA synthetase-like"/>
    <property type="match status" value="1"/>
</dbReference>
<gene>
    <name evidence="3" type="ORF">IAB26_05465</name>
</gene>
<dbReference type="AlphaFoldDB" id="A0A9D0ZV57"/>
<dbReference type="Gene3D" id="3.40.50.12780">
    <property type="entry name" value="N-terminal domain of ligase-like"/>
    <property type="match status" value="1"/>
</dbReference>
<dbReference type="CDD" id="cd04433">
    <property type="entry name" value="AFD_class_I"/>
    <property type="match status" value="1"/>
</dbReference>
<evidence type="ECO:0000259" key="1">
    <source>
        <dbReference type="Pfam" id="PF00501"/>
    </source>
</evidence>
<sequence length="479" mass="53392">MDSIIEQIYENSVRLPGKTALTGQGQSVTYQELWNRAEAFAGELKKTARIRKGSRILLEEGEDLIGSVVAYLGIQLAEAVAVPVEYRISESSLGYVVERVKPLLVLSRDKITELLQASRESVGKGTKKRTFPGADQDSDIIFTTGTTGQPECILHTFGSMKATVENLIDLADMEEGDKYLLTAPFNLAFGLRRLLTSLYLGATAVLMKSLFPLNEFYGAILQHRITYLVLIPSQLSVLLRGDREKLDVCIRQMRAVQVGSNAMVERDREEFLKRYPDTSLYYIYGSTETGCILGYDCHSRQKGTGCLGIPAKNAAVFLIDEKGEKVESPETYGFIAARGAMNMKGYYRKKALTEAMLRDGMALSRDIGYFDGEGYFYFVSRVGDVINVGTHKVIPQEIENAALEIPGVRECVCTAQKDARFGQVPKLVVVLDNEYSCSIQDILIHLSEKLESYKVPQSIEVAEEIPKTIQGKVLRRRLR</sequence>
<keyword evidence="3" id="KW-0436">Ligase</keyword>
<dbReference type="InterPro" id="IPR045851">
    <property type="entry name" value="AMP-bd_C_sf"/>
</dbReference>
<protein>
    <submittedName>
        <fullName evidence="3">Acyl--CoA ligase</fullName>
    </submittedName>
</protein>
<evidence type="ECO:0000313" key="3">
    <source>
        <dbReference type="EMBL" id="HIQ95995.1"/>
    </source>
</evidence>
<dbReference type="Proteomes" id="UP000886886">
    <property type="component" value="Unassembled WGS sequence"/>
</dbReference>
<dbReference type="Pfam" id="PF13193">
    <property type="entry name" value="AMP-binding_C"/>
    <property type="match status" value="1"/>
</dbReference>
<dbReference type="Gene3D" id="3.30.300.30">
    <property type="match status" value="1"/>
</dbReference>
<feature type="domain" description="AMP-dependent synthetase/ligase" evidence="1">
    <location>
        <begin position="12"/>
        <end position="347"/>
    </location>
</feature>
<evidence type="ECO:0000313" key="4">
    <source>
        <dbReference type="Proteomes" id="UP000886886"/>
    </source>
</evidence>
<reference evidence="3" key="2">
    <citation type="journal article" date="2021" name="PeerJ">
        <title>Extensive microbial diversity within the chicken gut microbiome revealed by metagenomics and culture.</title>
        <authorList>
            <person name="Gilroy R."/>
            <person name="Ravi A."/>
            <person name="Getino M."/>
            <person name="Pursley I."/>
            <person name="Horton D.L."/>
            <person name="Alikhan N.F."/>
            <person name="Baker D."/>
            <person name="Gharbi K."/>
            <person name="Hall N."/>
            <person name="Watson M."/>
            <person name="Adriaenssens E.M."/>
            <person name="Foster-Nyarko E."/>
            <person name="Jarju S."/>
            <person name="Secka A."/>
            <person name="Antonio M."/>
            <person name="Oren A."/>
            <person name="Chaudhuri R.R."/>
            <person name="La Ragione R."/>
            <person name="Hildebrand F."/>
            <person name="Pallen M.J."/>
        </authorList>
    </citation>
    <scope>NUCLEOTIDE SEQUENCE</scope>
    <source>
        <strain evidence="3">ChiSjej3B21-11622</strain>
    </source>
</reference>
<feature type="domain" description="AMP-binding enzyme C-terminal" evidence="2">
    <location>
        <begin position="397"/>
        <end position="472"/>
    </location>
</feature>
<dbReference type="InterPro" id="IPR025110">
    <property type="entry name" value="AMP-bd_C"/>
</dbReference>
<comment type="caution">
    <text evidence="3">The sequence shown here is derived from an EMBL/GenBank/DDBJ whole genome shotgun (WGS) entry which is preliminary data.</text>
</comment>
<dbReference type="Pfam" id="PF00501">
    <property type="entry name" value="AMP-binding"/>
    <property type="match status" value="1"/>
</dbReference>
<proteinExistence type="predicted"/>
<dbReference type="GO" id="GO:0016878">
    <property type="term" value="F:acid-thiol ligase activity"/>
    <property type="evidence" value="ECO:0007669"/>
    <property type="project" value="UniProtKB-ARBA"/>
</dbReference>
<dbReference type="EMBL" id="DVFT01000081">
    <property type="protein sequence ID" value="HIQ95995.1"/>
    <property type="molecule type" value="Genomic_DNA"/>
</dbReference>
<dbReference type="PANTHER" id="PTHR43767:SF1">
    <property type="entry name" value="NONRIBOSOMAL PEPTIDE SYNTHASE PES1 (EUROFUNG)-RELATED"/>
    <property type="match status" value="1"/>
</dbReference>
<evidence type="ECO:0000259" key="2">
    <source>
        <dbReference type="Pfam" id="PF13193"/>
    </source>
</evidence>
<name>A0A9D0ZV57_9FIRM</name>
<reference evidence="3" key="1">
    <citation type="submission" date="2020-10" db="EMBL/GenBank/DDBJ databases">
        <authorList>
            <person name="Gilroy R."/>
        </authorList>
    </citation>
    <scope>NUCLEOTIDE SEQUENCE</scope>
    <source>
        <strain evidence="3">ChiSjej3B21-11622</strain>
    </source>
</reference>
<dbReference type="InterPro" id="IPR042099">
    <property type="entry name" value="ANL_N_sf"/>
</dbReference>
<dbReference type="InterPro" id="IPR000873">
    <property type="entry name" value="AMP-dep_synth/lig_dom"/>
</dbReference>
<dbReference type="InterPro" id="IPR050237">
    <property type="entry name" value="ATP-dep_AMP-bd_enzyme"/>
</dbReference>
<dbReference type="PANTHER" id="PTHR43767">
    <property type="entry name" value="LONG-CHAIN-FATTY-ACID--COA LIGASE"/>
    <property type="match status" value="1"/>
</dbReference>
<organism evidence="3 4">
    <name type="scientific">Candidatus Limivivens merdigallinarum</name>
    <dbReference type="NCBI Taxonomy" id="2840859"/>
    <lineage>
        <taxon>Bacteria</taxon>
        <taxon>Bacillati</taxon>
        <taxon>Bacillota</taxon>
        <taxon>Clostridia</taxon>
        <taxon>Lachnospirales</taxon>
        <taxon>Lachnospiraceae</taxon>
        <taxon>Lachnospiraceae incertae sedis</taxon>
        <taxon>Candidatus Limivivens</taxon>
    </lineage>
</organism>